<dbReference type="Gene3D" id="3.30.2010.10">
    <property type="entry name" value="Metalloproteases ('zincins'), catalytic domain"/>
    <property type="match status" value="1"/>
</dbReference>
<keyword evidence="3 11" id="KW-0645">Protease</keyword>
<evidence type="ECO:0000313" key="14">
    <source>
        <dbReference type="EMBL" id="NEV64658.1"/>
    </source>
</evidence>
<evidence type="ECO:0000256" key="3">
    <source>
        <dbReference type="ARBA" id="ARBA00022670"/>
    </source>
</evidence>
<dbReference type="GO" id="GO:0004222">
    <property type="term" value="F:metalloendopeptidase activity"/>
    <property type="evidence" value="ECO:0007669"/>
    <property type="project" value="InterPro"/>
</dbReference>
<evidence type="ECO:0000256" key="5">
    <source>
        <dbReference type="ARBA" id="ARBA00022723"/>
    </source>
</evidence>
<dbReference type="GO" id="GO:0046872">
    <property type="term" value="F:metal ion binding"/>
    <property type="evidence" value="ECO:0007669"/>
    <property type="project" value="UniProtKB-KW"/>
</dbReference>
<dbReference type="AlphaFoldDB" id="A0A6M0K4F7"/>
<gene>
    <name evidence="14" type="ORF">G3446_22780</name>
</gene>
<organism evidence="14 15">
    <name type="scientific">Thiorhodococcus minor</name>
    <dbReference type="NCBI Taxonomy" id="57489"/>
    <lineage>
        <taxon>Bacteria</taxon>
        <taxon>Pseudomonadati</taxon>
        <taxon>Pseudomonadota</taxon>
        <taxon>Gammaproteobacteria</taxon>
        <taxon>Chromatiales</taxon>
        <taxon>Chromatiaceae</taxon>
        <taxon>Thiorhodococcus</taxon>
    </lineage>
</organism>
<comment type="similarity">
    <text evidence="11">Belongs to the peptidase M48 family.</text>
</comment>
<dbReference type="PANTHER" id="PTHR43221:SF1">
    <property type="entry name" value="PROTEASE HTPX"/>
    <property type="match status" value="1"/>
</dbReference>
<evidence type="ECO:0000256" key="2">
    <source>
        <dbReference type="ARBA" id="ARBA00022475"/>
    </source>
</evidence>
<keyword evidence="8 12" id="KW-1133">Transmembrane helix</keyword>
<feature type="transmembrane region" description="Helical" evidence="12">
    <location>
        <begin position="163"/>
        <end position="185"/>
    </location>
</feature>
<evidence type="ECO:0000256" key="8">
    <source>
        <dbReference type="ARBA" id="ARBA00022989"/>
    </source>
</evidence>
<dbReference type="RefSeq" id="WP_164455609.1">
    <property type="nucleotide sequence ID" value="NZ_JAAIJQ010000102.1"/>
</dbReference>
<feature type="domain" description="Peptidase M48" evidence="13">
    <location>
        <begin position="77"/>
        <end position="279"/>
    </location>
</feature>
<name>A0A6M0K4F7_9GAMM</name>
<evidence type="ECO:0000256" key="10">
    <source>
        <dbReference type="ARBA" id="ARBA00023136"/>
    </source>
</evidence>
<keyword evidence="15" id="KW-1185">Reference proteome</keyword>
<dbReference type="InterPro" id="IPR050083">
    <property type="entry name" value="HtpX_protease"/>
</dbReference>
<dbReference type="CDD" id="cd07339">
    <property type="entry name" value="M48B_HtpX_like"/>
    <property type="match status" value="1"/>
</dbReference>
<dbReference type="PANTHER" id="PTHR43221">
    <property type="entry name" value="PROTEASE HTPX"/>
    <property type="match status" value="1"/>
</dbReference>
<keyword evidence="2" id="KW-1003">Cell membrane</keyword>
<dbReference type="EMBL" id="JAAIJQ010000102">
    <property type="protein sequence ID" value="NEV64658.1"/>
    <property type="molecule type" value="Genomic_DNA"/>
</dbReference>
<evidence type="ECO:0000256" key="11">
    <source>
        <dbReference type="RuleBase" id="RU003983"/>
    </source>
</evidence>
<dbReference type="Proteomes" id="UP000483379">
    <property type="component" value="Unassembled WGS sequence"/>
</dbReference>
<accession>A0A6M0K4F7</accession>
<keyword evidence="10 12" id="KW-0472">Membrane</keyword>
<dbReference type="Pfam" id="PF01435">
    <property type="entry name" value="Peptidase_M48"/>
    <property type="match status" value="1"/>
</dbReference>
<comment type="caution">
    <text evidence="14">The sequence shown here is derived from an EMBL/GenBank/DDBJ whole genome shotgun (WGS) entry which is preliminary data.</text>
</comment>
<evidence type="ECO:0000256" key="12">
    <source>
        <dbReference type="SAM" id="Phobius"/>
    </source>
</evidence>
<comment type="cofactor">
    <cofactor evidence="11">
        <name>Zn(2+)</name>
        <dbReference type="ChEBI" id="CHEBI:29105"/>
    </cofactor>
    <text evidence="11">Binds 1 zinc ion per subunit.</text>
</comment>
<keyword evidence="6 11" id="KW-0378">Hydrolase</keyword>
<evidence type="ECO:0000256" key="9">
    <source>
        <dbReference type="ARBA" id="ARBA00023049"/>
    </source>
</evidence>
<comment type="subcellular location">
    <subcellularLocation>
        <location evidence="1">Cell membrane</location>
        <topology evidence="1">Multi-pass membrane protein</topology>
    </subcellularLocation>
</comment>
<sequence length="322" mass="35462">MGRAPLLDHKLRNNLQSLGLLATLGLLLGCLAWILGGASFAWMILVGMLLLYAINPAGSPRLVLSLYRARPIRYDEAPKLYAILAELALRAGIDSLPRLYYLPTSVMTAFTTGSRDQAAIALSDGVLRRLDLREVAAVLAHELSHVANEDIRVMSFADLVSRLTGLLSLAGQVLLIVSIPLVLLGAGLPPLIPLVLLLAAPWISALVQLALSRSRELEADRSAVELTCDPEGLASALIKLERMQGAFWEQIVMPGRRNPNPSLLRTHPPTEERLRQLMELVPGRGRATLQMPWSMIGMHHPLDYPGLVPRRRPRWRASGLWY</sequence>
<protein>
    <submittedName>
        <fullName evidence="14">M48 family metalloprotease</fullName>
    </submittedName>
</protein>
<keyword evidence="5" id="KW-0479">Metal-binding</keyword>
<evidence type="ECO:0000259" key="13">
    <source>
        <dbReference type="Pfam" id="PF01435"/>
    </source>
</evidence>
<dbReference type="PROSITE" id="PS51257">
    <property type="entry name" value="PROKAR_LIPOPROTEIN"/>
    <property type="match status" value="1"/>
</dbReference>
<reference evidence="14 15" key="1">
    <citation type="submission" date="2020-02" db="EMBL/GenBank/DDBJ databases">
        <title>Genome sequences of Thiorhodococcus mannitoliphagus and Thiorhodococcus minor, purple sulfur photosynthetic bacteria in the gammaproteobacterial family, Chromatiaceae.</title>
        <authorList>
            <person name="Aviles F.A."/>
            <person name="Meyer T.E."/>
            <person name="Kyndt J.A."/>
        </authorList>
    </citation>
    <scope>NUCLEOTIDE SEQUENCE [LARGE SCALE GENOMIC DNA]</scope>
    <source>
        <strain evidence="14 15">DSM 11518</strain>
    </source>
</reference>
<dbReference type="InterPro" id="IPR001915">
    <property type="entry name" value="Peptidase_M48"/>
</dbReference>
<dbReference type="GO" id="GO:0006508">
    <property type="term" value="P:proteolysis"/>
    <property type="evidence" value="ECO:0007669"/>
    <property type="project" value="UniProtKB-KW"/>
</dbReference>
<evidence type="ECO:0000313" key="15">
    <source>
        <dbReference type="Proteomes" id="UP000483379"/>
    </source>
</evidence>
<evidence type="ECO:0000256" key="7">
    <source>
        <dbReference type="ARBA" id="ARBA00022833"/>
    </source>
</evidence>
<keyword evidence="9 11" id="KW-0482">Metalloprotease</keyword>
<feature type="transmembrane region" description="Helical" evidence="12">
    <location>
        <begin position="20"/>
        <end position="53"/>
    </location>
</feature>
<proteinExistence type="inferred from homology"/>
<evidence type="ECO:0000256" key="1">
    <source>
        <dbReference type="ARBA" id="ARBA00004651"/>
    </source>
</evidence>
<keyword evidence="7 11" id="KW-0862">Zinc</keyword>
<feature type="transmembrane region" description="Helical" evidence="12">
    <location>
        <begin position="191"/>
        <end position="211"/>
    </location>
</feature>
<evidence type="ECO:0000256" key="4">
    <source>
        <dbReference type="ARBA" id="ARBA00022692"/>
    </source>
</evidence>
<evidence type="ECO:0000256" key="6">
    <source>
        <dbReference type="ARBA" id="ARBA00022801"/>
    </source>
</evidence>
<dbReference type="GO" id="GO:0005886">
    <property type="term" value="C:plasma membrane"/>
    <property type="evidence" value="ECO:0007669"/>
    <property type="project" value="UniProtKB-SubCell"/>
</dbReference>
<keyword evidence="4 12" id="KW-0812">Transmembrane</keyword>